<organism evidence="2 3">
    <name type="scientific">Chionoecetes opilio</name>
    <name type="common">Atlantic snow crab</name>
    <name type="synonym">Cancer opilio</name>
    <dbReference type="NCBI Taxonomy" id="41210"/>
    <lineage>
        <taxon>Eukaryota</taxon>
        <taxon>Metazoa</taxon>
        <taxon>Ecdysozoa</taxon>
        <taxon>Arthropoda</taxon>
        <taxon>Crustacea</taxon>
        <taxon>Multicrustacea</taxon>
        <taxon>Malacostraca</taxon>
        <taxon>Eumalacostraca</taxon>
        <taxon>Eucarida</taxon>
        <taxon>Decapoda</taxon>
        <taxon>Pleocyemata</taxon>
        <taxon>Brachyura</taxon>
        <taxon>Eubrachyura</taxon>
        <taxon>Majoidea</taxon>
        <taxon>Majidae</taxon>
        <taxon>Chionoecetes</taxon>
    </lineage>
</organism>
<comment type="caution">
    <text evidence="2">The sequence shown here is derived from an EMBL/GenBank/DDBJ whole genome shotgun (WGS) entry which is preliminary data.</text>
</comment>
<gene>
    <name evidence="2" type="ORF">GWK47_038514</name>
</gene>
<protein>
    <submittedName>
        <fullName evidence="2">Uncharacterized protein</fullName>
    </submittedName>
</protein>
<evidence type="ECO:0000313" key="3">
    <source>
        <dbReference type="Proteomes" id="UP000770661"/>
    </source>
</evidence>
<name>A0A8J5D1U6_CHIOP</name>
<accession>A0A8J5D1U6</accession>
<dbReference type="EMBL" id="JACEEZ010005591">
    <property type="protein sequence ID" value="KAG0725520.1"/>
    <property type="molecule type" value="Genomic_DNA"/>
</dbReference>
<evidence type="ECO:0000313" key="2">
    <source>
        <dbReference type="EMBL" id="KAG0725520.1"/>
    </source>
</evidence>
<keyword evidence="3" id="KW-1185">Reference proteome</keyword>
<reference evidence="2" key="1">
    <citation type="submission" date="2020-07" db="EMBL/GenBank/DDBJ databases">
        <title>The High-quality genome of the commercially important snow crab, Chionoecetes opilio.</title>
        <authorList>
            <person name="Jeong J.-H."/>
            <person name="Ryu S."/>
        </authorList>
    </citation>
    <scope>NUCLEOTIDE SEQUENCE</scope>
    <source>
        <strain evidence="2">MADBK_172401_WGS</strain>
        <tissue evidence="2">Digestive gland</tissue>
    </source>
</reference>
<evidence type="ECO:0000256" key="1">
    <source>
        <dbReference type="SAM" id="MobiDB-lite"/>
    </source>
</evidence>
<feature type="compositionally biased region" description="Low complexity" evidence="1">
    <location>
        <begin position="36"/>
        <end position="45"/>
    </location>
</feature>
<dbReference type="AlphaFoldDB" id="A0A8J5D1U6"/>
<feature type="region of interest" description="Disordered" evidence="1">
    <location>
        <begin position="36"/>
        <end position="84"/>
    </location>
</feature>
<sequence length="260" mass="27869">MAAATAHVHAQPAEVCFFGQPEPNPCWVNSFPERASATGASSTSSVCRQEVGEISGLPRQPRSGGGGGRQHDPHSEKSRLCGEDPPAVRIMAELGSVQEASAEVDVGESPEFSHWQLMSFSTSGSGRFDLLTVDDDRHVPAAALPRMDHVASCSVHRLPRAGSSAWVAGDEEETVVTTTEADFVPSAASPLNRPVPPSAPHADHDAGFVAAALDRTRIQFGPTAVPLFTRLSTRRRHSRSQQPCGCHRRSARRRWLGIKA</sequence>
<dbReference type="Proteomes" id="UP000770661">
    <property type="component" value="Unassembled WGS sequence"/>
</dbReference>
<proteinExistence type="predicted"/>
<feature type="compositionally biased region" description="Basic and acidic residues" evidence="1">
    <location>
        <begin position="69"/>
        <end position="82"/>
    </location>
</feature>